<evidence type="ECO:0000256" key="5">
    <source>
        <dbReference type="ARBA" id="ARBA00022741"/>
    </source>
</evidence>
<accession>A0A1I8MEN1</accession>
<keyword evidence="5" id="KW-0547">Nucleotide-binding</keyword>
<dbReference type="STRING" id="7370.A0A1I8MEN1"/>
<evidence type="ECO:0000256" key="6">
    <source>
        <dbReference type="ARBA" id="ARBA00022763"/>
    </source>
</evidence>
<evidence type="ECO:0000256" key="2">
    <source>
        <dbReference type="ARBA" id="ARBA00004286"/>
    </source>
</evidence>
<dbReference type="AlphaFoldDB" id="A0A1I8MEN1"/>
<feature type="region of interest" description="Disordered" evidence="13">
    <location>
        <begin position="1"/>
        <end position="41"/>
    </location>
</feature>
<evidence type="ECO:0000256" key="12">
    <source>
        <dbReference type="SAM" id="Coils"/>
    </source>
</evidence>
<organism evidence="15">
    <name type="scientific">Musca domestica</name>
    <name type="common">House fly</name>
    <dbReference type="NCBI Taxonomy" id="7370"/>
    <lineage>
        <taxon>Eukaryota</taxon>
        <taxon>Metazoa</taxon>
        <taxon>Ecdysozoa</taxon>
        <taxon>Arthropoda</taxon>
        <taxon>Hexapoda</taxon>
        <taxon>Insecta</taxon>
        <taxon>Pterygota</taxon>
        <taxon>Neoptera</taxon>
        <taxon>Endopterygota</taxon>
        <taxon>Diptera</taxon>
        <taxon>Brachycera</taxon>
        <taxon>Muscomorpha</taxon>
        <taxon>Muscoidea</taxon>
        <taxon>Muscidae</taxon>
        <taxon>Musca</taxon>
    </lineage>
</organism>
<reference evidence="15" key="1">
    <citation type="submission" date="2020-05" db="UniProtKB">
        <authorList>
            <consortium name="EnsemblMetazoa"/>
        </authorList>
    </citation>
    <scope>IDENTIFICATION</scope>
    <source>
        <strain evidence="15">Aabys</strain>
    </source>
</reference>
<evidence type="ECO:0000256" key="10">
    <source>
        <dbReference type="ARBA" id="ARBA00023204"/>
    </source>
</evidence>
<feature type="domain" description="RecF/RecN/SMC N-terminal" evidence="14">
    <location>
        <begin position="57"/>
        <end position="1044"/>
    </location>
</feature>
<dbReference type="SUPFAM" id="SSF57997">
    <property type="entry name" value="Tropomyosin"/>
    <property type="match status" value="1"/>
</dbReference>
<dbReference type="EnsemblMetazoa" id="MDOA004119-RB">
    <property type="protein sequence ID" value="MDOA004119-PB"/>
    <property type="gene ID" value="MDOA004119"/>
</dbReference>
<dbReference type="Gene3D" id="1.10.287.1490">
    <property type="match status" value="1"/>
</dbReference>
<dbReference type="Gene3D" id="3.40.50.300">
    <property type="entry name" value="P-loop containing nucleotide triphosphate hydrolases"/>
    <property type="match status" value="2"/>
</dbReference>
<evidence type="ECO:0000256" key="11">
    <source>
        <dbReference type="ARBA" id="ARBA00023242"/>
    </source>
</evidence>
<evidence type="ECO:0000313" key="15">
    <source>
        <dbReference type="EnsemblMetazoa" id="MDOA004119-PB"/>
    </source>
</evidence>
<keyword evidence="8 12" id="KW-0175">Coiled coil</keyword>
<keyword evidence="10" id="KW-0234">DNA repair</keyword>
<dbReference type="SUPFAM" id="SSF52540">
    <property type="entry name" value="P-loop containing nucleoside triphosphate hydrolases"/>
    <property type="match status" value="2"/>
</dbReference>
<feature type="coiled-coil region" evidence="12">
    <location>
        <begin position="671"/>
        <end position="860"/>
    </location>
</feature>
<proteinExistence type="inferred from homology"/>
<evidence type="ECO:0000256" key="9">
    <source>
        <dbReference type="ARBA" id="ARBA00023172"/>
    </source>
</evidence>
<evidence type="ECO:0000259" key="14">
    <source>
        <dbReference type="Pfam" id="PF02463"/>
    </source>
</evidence>
<keyword evidence="11" id="KW-0539">Nucleus</keyword>
<evidence type="ECO:0000256" key="3">
    <source>
        <dbReference type="ARBA" id="ARBA00006793"/>
    </source>
</evidence>
<dbReference type="GO" id="GO:0003697">
    <property type="term" value="F:single-stranded DNA binding"/>
    <property type="evidence" value="ECO:0007669"/>
    <property type="project" value="TreeGrafter"/>
</dbReference>
<dbReference type="GO" id="GO:0005634">
    <property type="term" value="C:nucleus"/>
    <property type="evidence" value="ECO:0007669"/>
    <property type="project" value="UniProtKB-SubCell"/>
</dbReference>
<dbReference type="GO" id="GO:0016887">
    <property type="term" value="F:ATP hydrolysis activity"/>
    <property type="evidence" value="ECO:0007669"/>
    <property type="project" value="InterPro"/>
</dbReference>
<dbReference type="GO" id="GO:0030915">
    <property type="term" value="C:Smc5-Smc6 complex"/>
    <property type="evidence" value="ECO:0007669"/>
    <property type="project" value="TreeGrafter"/>
</dbReference>
<feature type="coiled-coil region" evidence="12">
    <location>
        <begin position="232"/>
        <end position="392"/>
    </location>
</feature>
<sequence>MSLSLVRKRRNSGGGVNDSQTAPTKRRLTQNTSTQSQGANTSIIQDKRCGKILLMHLTNFMCHSNLTVEFHSRVNFLVGSNGSGKSAILAALVLGLGGSAKTTNRSRSAKAFIKNGETSAKIEIVLANDGAQPYEPDIYGDKIIIVRTISLSSGSYVIKSESGQVVSKKVDDLHRILMYHNVQVDNPVFVLNQDSAREFLKELEPSKNYQLFLKATQIDVVHEKLTDSLHLHKDHMEELKNYEIRLKKEKEDIAEHENKLKELLSFEKLKDVLKRLEIELAWQQVKQCENQLQEISDKFAKYDEKERELKNLIQNKDEVYQILSQEIRKDEEGMTLKNSNFDKVNREYRELKNKDDEINRLTSEFKNSLDILKKKKSRLEHQIEEIKKYIDEKSQGNQDDVETLRAQNQNEILKLRQQCDSHVVPMIENIKRELKLHIDSKAQKEQVVNEIKRRQRECLDEIRLRSGQIANVKASAKNKILIYGNHMPELLTDIRKAHSQGLFSKLPRGPIGSYVDVANSQYRDVIENSIGRGLLEAFIVNNTKDRQILEKMFTKYENCRPIIITAAFSDKVYDVSGGCVNPPKGTHLLLHEIRCSDATVMNCLIDRLGIESILLTNSKEIAETITSYIENVPKNLSRVLVLKEGNICMEYYPKPKYRMYSSKVRPANYIQVNIEERIRHLENEKQSLELKNKSYETDLSQMSNQIPQVTKLIQEQRELLIKQENTRREIMEKIAELDNIEYADYSNEIQLLEKEMGDYETHLAQIEQKISETRGQLSDVENEKIQVGAELQSKENELQEIKNDIEAFKSTVDRKKMKLRSVNNNDSSYRVKLSEVQDVINKLKADHKEMSRKVDACTKAAAEKGERIESDLSGDQLQDEISKVKAKIKHGKPVSLDPQSMRQLIMTKKEALLANEGKYENIKHSIYSLRKSLRFRFDFLKKLKEHMALLLQLSFSMILRLRNFEGSLDVNHQQKTLKLSVIPRDHNKNAVSDTKSLSGGERSYSTVAFLISLWSCVDHPFCFLDEYDVFTDEVNREYMTRLLIDEGRKRPLRQYSFLTPQDMALMSEDFIKILRLGEPERG</sequence>
<dbReference type="InterPro" id="IPR003395">
    <property type="entry name" value="RecF/RecN/SMC_N"/>
</dbReference>
<keyword evidence="7" id="KW-0067">ATP-binding</keyword>
<feature type="compositionally biased region" description="Polar residues" evidence="13">
    <location>
        <begin position="17"/>
        <end position="41"/>
    </location>
</feature>
<dbReference type="InterPro" id="IPR027417">
    <property type="entry name" value="P-loop_NTPase"/>
</dbReference>
<evidence type="ECO:0000256" key="4">
    <source>
        <dbReference type="ARBA" id="ARBA00022454"/>
    </source>
</evidence>
<evidence type="ECO:0000256" key="7">
    <source>
        <dbReference type="ARBA" id="ARBA00022840"/>
    </source>
</evidence>
<dbReference type="VEuPathDB" id="VectorBase:MDOMA2_007545"/>
<dbReference type="GO" id="GO:0035861">
    <property type="term" value="C:site of double-strand break"/>
    <property type="evidence" value="ECO:0007669"/>
    <property type="project" value="TreeGrafter"/>
</dbReference>
<dbReference type="PANTHER" id="PTHR19306:SF6">
    <property type="entry name" value="STRUCTURAL MAINTENANCE OF CHROMOSOMES PROTEIN 6"/>
    <property type="match status" value="1"/>
</dbReference>
<evidence type="ECO:0000256" key="1">
    <source>
        <dbReference type="ARBA" id="ARBA00004123"/>
    </source>
</evidence>
<name>A0A1I8MEN1_MUSDO</name>
<feature type="compositionally biased region" description="Basic residues" evidence="13">
    <location>
        <begin position="1"/>
        <end position="11"/>
    </location>
</feature>
<dbReference type="GO" id="GO:0003684">
    <property type="term" value="F:damaged DNA binding"/>
    <property type="evidence" value="ECO:0007669"/>
    <property type="project" value="TreeGrafter"/>
</dbReference>
<keyword evidence="9" id="KW-0233">DNA recombination</keyword>
<keyword evidence="6" id="KW-0227">DNA damage</keyword>
<keyword evidence="4" id="KW-0158">Chromosome</keyword>
<dbReference type="PANTHER" id="PTHR19306">
    <property type="entry name" value="STRUCTURAL MAINTENANCE OF CHROMOSOMES 5,6 SMC5, SMC6"/>
    <property type="match status" value="1"/>
</dbReference>
<dbReference type="Pfam" id="PF02463">
    <property type="entry name" value="SMC_N"/>
    <property type="match status" value="1"/>
</dbReference>
<comment type="similarity">
    <text evidence="3">Belongs to the SMC family. SMC6 subfamily.</text>
</comment>
<protein>
    <recommendedName>
        <fullName evidence="14">RecF/RecN/SMC N-terminal domain-containing protein</fullName>
    </recommendedName>
</protein>
<dbReference type="GO" id="GO:0000724">
    <property type="term" value="P:double-strand break repair via homologous recombination"/>
    <property type="evidence" value="ECO:0007669"/>
    <property type="project" value="TreeGrafter"/>
</dbReference>
<dbReference type="GO" id="GO:0005524">
    <property type="term" value="F:ATP binding"/>
    <property type="evidence" value="ECO:0007669"/>
    <property type="project" value="UniProtKB-KW"/>
</dbReference>
<evidence type="ECO:0000256" key="13">
    <source>
        <dbReference type="SAM" id="MobiDB-lite"/>
    </source>
</evidence>
<dbReference type="eggNOG" id="KOG0250">
    <property type="taxonomic scope" value="Eukaryota"/>
</dbReference>
<comment type="subcellular location">
    <subcellularLocation>
        <location evidence="2">Chromosome</location>
    </subcellularLocation>
    <subcellularLocation>
        <location evidence="1">Nucleus</location>
    </subcellularLocation>
</comment>
<dbReference type="VEuPathDB" id="VectorBase:MDOA004119"/>
<evidence type="ECO:0000256" key="8">
    <source>
        <dbReference type="ARBA" id="ARBA00023054"/>
    </source>
</evidence>